<dbReference type="InParanoid" id="A0A165VF37"/>
<sequence>MSTSHEQQQVTELTDPGRDWRLLANLLVTLGKITEYTSIGSTTALTAPGSHRSPDRAHPINIELEVLS</sequence>
<dbReference type="Proteomes" id="UP000076761">
    <property type="component" value="Unassembled WGS sequence"/>
</dbReference>
<gene>
    <name evidence="2" type="ORF">NEOLEDRAFT_1128384</name>
</gene>
<reference evidence="2 3" key="1">
    <citation type="journal article" date="2016" name="Mol. Biol. Evol.">
        <title>Comparative Genomics of Early-Diverging Mushroom-Forming Fungi Provides Insights into the Origins of Lignocellulose Decay Capabilities.</title>
        <authorList>
            <person name="Nagy L.G."/>
            <person name="Riley R."/>
            <person name="Tritt A."/>
            <person name="Adam C."/>
            <person name="Daum C."/>
            <person name="Floudas D."/>
            <person name="Sun H."/>
            <person name="Yadav J.S."/>
            <person name="Pangilinan J."/>
            <person name="Larsson K.H."/>
            <person name="Matsuura K."/>
            <person name="Barry K."/>
            <person name="Labutti K."/>
            <person name="Kuo R."/>
            <person name="Ohm R.A."/>
            <person name="Bhattacharya S.S."/>
            <person name="Shirouzu T."/>
            <person name="Yoshinaga Y."/>
            <person name="Martin F.M."/>
            <person name="Grigoriev I.V."/>
            <person name="Hibbett D.S."/>
        </authorList>
    </citation>
    <scope>NUCLEOTIDE SEQUENCE [LARGE SCALE GENOMIC DNA]</scope>
    <source>
        <strain evidence="2 3">HHB14362 ss-1</strain>
    </source>
</reference>
<protein>
    <submittedName>
        <fullName evidence="2">Uncharacterized protein</fullName>
    </submittedName>
</protein>
<feature type="region of interest" description="Disordered" evidence="1">
    <location>
        <begin position="43"/>
        <end position="68"/>
    </location>
</feature>
<evidence type="ECO:0000256" key="1">
    <source>
        <dbReference type="SAM" id="MobiDB-lite"/>
    </source>
</evidence>
<dbReference type="AlphaFoldDB" id="A0A165VF37"/>
<evidence type="ECO:0000313" key="2">
    <source>
        <dbReference type="EMBL" id="KZT29584.1"/>
    </source>
</evidence>
<dbReference type="EMBL" id="KV425554">
    <property type="protein sequence ID" value="KZT29584.1"/>
    <property type="molecule type" value="Genomic_DNA"/>
</dbReference>
<organism evidence="2 3">
    <name type="scientific">Neolentinus lepideus HHB14362 ss-1</name>
    <dbReference type="NCBI Taxonomy" id="1314782"/>
    <lineage>
        <taxon>Eukaryota</taxon>
        <taxon>Fungi</taxon>
        <taxon>Dikarya</taxon>
        <taxon>Basidiomycota</taxon>
        <taxon>Agaricomycotina</taxon>
        <taxon>Agaricomycetes</taxon>
        <taxon>Gloeophyllales</taxon>
        <taxon>Gloeophyllaceae</taxon>
        <taxon>Neolentinus</taxon>
    </lineage>
</organism>
<evidence type="ECO:0000313" key="3">
    <source>
        <dbReference type="Proteomes" id="UP000076761"/>
    </source>
</evidence>
<proteinExistence type="predicted"/>
<accession>A0A165VF37</accession>
<keyword evidence="3" id="KW-1185">Reference proteome</keyword>
<name>A0A165VF37_9AGAM</name>